<sequence>MIDALFVAQSLSGAGPAAIRIAADDGWELTIDELEELARA</sequence>
<reference evidence="2" key="1">
    <citation type="journal article" date="2019" name="Int. J. Syst. Evol. Microbiol.">
        <title>The Global Catalogue of Microorganisms (GCM) 10K type strain sequencing project: providing services to taxonomists for standard genome sequencing and annotation.</title>
        <authorList>
            <consortium name="The Broad Institute Genomics Platform"/>
            <consortium name="The Broad Institute Genome Sequencing Center for Infectious Disease"/>
            <person name="Wu L."/>
            <person name="Ma J."/>
        </authorList>
    </citation>
    <scope>NUCLEOTIDE SEQUENCE [LARGE SCALE GENOMIC DNA]</scope>
    <source>
        <strain evidence="2">CCUG 61696</strain>
    </source>
</reference>
<gene>
    <name evidence="1" type="ORF">ACFQ4O_05945</name>
</gene>
<dbReference type="EMBL" id="JBHTMX010000030">
    <property type="protein sequence ID" value="MFD1331538.1"/>
    <property type="molecule type" value="Genomic_DNA"/>
</dbReference>
<organism evidence="1 2">
    <name type="scientific">Methylopila musalis</name>
    <dbReference type="NCBI Taxonomy" id="1134781"/>
    <lineage>
        <taxon>Bacteria</taxon>
        <taxon>Pseudomonadati</taxon>
        <taxon>Pseudomonadota</taxon>
        <taxon>Alphaproteobacteria</taxon>
        <taxon>Hyphomicrobiales</taxon>
        <taxon>Methylopilaceae</taxon>
        <taxon>Methylopila</taxon>
    </lineage>
</organism>
<accession>A0ABW3Z5T7</accession>
<proteinExistence type="predicted"/>
<name>A0ABW3Z5T7_9HYPH</name>
<dbReference type="RefSeq" id="WP_378774746.1">
    <property type="nucleotide sequence ID" value="NZ_JBHTMX010000030.1"/>
</dbReference>
<dbReference type="Proteomes" id="UP001597171">
    <property type="component" value="Unassembled WGS sequence"/>
</dbReference>
<protein>
    <submittedName>
        <fullName evidence="1">Uncharacterized protein</fullName>
    </submittedName>
</protein>
<comment type="caution">
    <text evidence="1">The sequence shown here is derived from an EMBL/GenBank/DDBJ whole genome shotgun (WGS) entry which is preliminary data.</text>
</comment>
<keyword evidence="2" id="KW-1185">Reference proteome</keyword>
<evidence type="ECO:0000313" key="2">
    <source>
        <dbReference type="Proteomes" id="UP001597171"/>
    </source>
</evidence>
<evidence type="ECO:0000313" key="1">
    <source>
        <dbReference type="EMBL" id="MFD1331538.1"/>
    </source>
</evidence>